<reference evidence="2 3" key="1">
    <citation type="submission" date="2024-06" db="EMBL/GenBank/DDBJ databases">
        <title>Novosphingobium rhizovicinus M1R2S20.</title>
        <authorList>
            <person name="Sun J.-Q."/>
        </authorList>
    </citation>
    <scope>NUCLEOTIDE SEQUENCE [LARGE SCALE GENOMIC DNA]</scope>
    <source>
        <strain evidence="2 3">M1R2S20</strain>
    </source>
</reference>
<protein>
    <submittedName>
        <fullName evidence="2">Metallophosphoesterase</fullName>
    </submittedName>
</protein>
<feature type="domain" description="Calcineurin-like phosphoesterase" evidence="1">
    <location>
        <begin position="1"/>
        <end position="163"/>
    </location>
</feature>
<dbReference type="CDD" id="cd00838">
    <property type="entry name" value="MPP_superfamily"/>
    <property type="match status" value="1"/>
</dbReference>
<organism evidence="2 3">
    <name type="scientific">Novosphingobium rhizovicinum</name>
    <dbReference type="NCBI Taxonomy" id="3228928"/>
    <lineage>
        <taxon>Bacteria</taxon>
        <taxon>Pseudomonadati</taxon>
        <taxon>Pseudomonadota</taxon>
        <taxon>Alphaproteobacteria</taxon>
        <taxon>Sphingomonadales</taxon>
        <taxon>Sphingomonadaceae</taxon>
        <taxon>Novosphingobium</taxon>
    </lineage>
</organism>
<dbReference type="InterPro" id="IPR004843">
    <property type="entry name" value="Calcineurin-like_PHP"/>
</dbReference>
<sequence length="238" mass="26639">MRIAMISDVHAVASAFEDALCAARAEGFDELLILGDLLTYGIAPTETLELAAEAVQRDGAVLLMGNHDQLYLDLADGKGAYRDGLPEWLRESVDWTAQRTDADALRALPWQQDWRTGPIFTAHANPFAFGDWTYLNDDAAMGRASAALYTRGARYGVFGHTHRSRRYNDPIAEIHTLPSLGQPRDRADQRLYWTMAELRDELTLSSRPVAFDRKAHCRALHATSMSSQTKSHLCSWFL</sequence>
<dbReference type="Pfam" id="PF00149">
    <property type="entry name" value="Metallophos"/>
    <property type="match status" value="1"/>
</dbReference>
<dbReference type="EMBL" id="JBFNXR010000054">
    <property type="protein sequence ID" value="MEW9857048.1"/>
    <property type="molecule type" value="Genomic_DNA"/>
</dbReference>
<dbReference type="Proteomes" id="UP001556118">
    <property type="component" value="Unassembled WGS sequence"/>
</dbReference>
<proteinExistence type="predicted"/>
<dbReference type="InterPro" id="IPR029052">
    <property type="entry name" value="Metallo-depent_PP-like"/>
</dbReference>
<evidence type="ECO:0000313" key="3">
    <source>
        <dbReference type="Proteomes" id="UP001556118"/>
    </source>
</evidence>
<dbReference type="RefSeq" id="WP_367775531.1">
    <property type="nucleotide sequence ID" value="NZ_JBFNXR010000054.1"/>
</dbReference>
<evidence type="ECO:0000313" key="2">
    <source>
        <dbReference type="EMBL" id="MEW9857048.1"/>
    </source>
</evidence>
<dbReference type="PANTHER" id="PTHR42850">
    <property type="entry name" value="METALLOPHOSPHOESTERASE"/>
    <property type="match status" value="1"/>
</dbReference>
<dbReference type="Gene3D" id="3.60.21.10">
    <property type="match status" value="1"/>
</dbReference>
<evidence type="ECO:0000259" key="1">
    <source>
        <dbReference type="Pfam" id="PF00149"/>
    </source>
</evidence>
<gene>
    <name evidence="2" type="ORF">ABUH87_18135</name>
</gene>
<accession>A0ABV3RG17</accession>
<name>A0ABV3RG17_9SPHN</name>
<dbReference type="InterPro" id="IPR050126">
    <property type="entry name" value="Ap4A_hydrolase"/>
</dbReference>
<dbReference type="PANTHER" id="PTHR42850:SF2">
    <property type="entry name" value="BLL5683 PROTEIN"/>
    <property type="match status" value="1"/>
</dbReference>
<dbReference type="SUPFAM" id="SSF56300">
    <property type="entry name" value="Metallo-dependent phosphatases"/>
    <property type="match status" value="1"/>
</dbReference>
<keyword evidence="3" id="KW-1185">Reference proteome</keyword>
<comment type="caution">
    <text evidence="2">The sequence shown here is derived from an EMBL/GenBank/DDBJ whole genome shotgun (WGS) entry which is preliminary data.</text>
</comment>